<dbReference type="InterPro" id="IPR000415">
    <property type="entry name" value="Nitroreductase-like"/>
</dbReference>
<dbReference type="AlphaFoldDB" id="A0A7Z0BJS4"/>
<dbReference type="EMBL" id="JACCHL010000001">
    <property type="protein sequence ID" value="NYH52410.1"/>
    <property type="molecule type" value="Genomic_DNA"/>
</dbReference>
<gene>
    <name evidence="2" type="ORF">HNR06_001999</name>
</gene>
<dbReference type="GO" id="GO:0016491">
    <property type="term" value="F:oxidoreductase activity"/>
    <property type="evidence" value="ECO:0007669"/>
    <property type="project" value="InterPro"/>
</dbReference>
<proteinExistence type="predicted"/>
<dbReference type="Proteomes" id="UP000584931">
    <property type="component" value="Unassembled WGS sequence"/>
</dbReference>
<protein>
    <recommendedName>
        <fullName evidence="4">Nitroreductase domain-containing protein</fullName>
    </recommendedName>
</protein>
<evidence type="ECO:0000256" key="1">
    <source>
        <dbReference type="SAM" id="MobiDB-lite"/>
    </source>
</evidence>
<feature type="region of interest" description="Disordered" evidence="1">
    <location>
        <begin position="204"/>
        <end position="299"/>
    </location>
</feature>
<feature type="compositionally biased region" description="Low complexity" evidence="1">
    <location>
        <begin position="236"/>
        <end position="270"/>
    </location>
</feature>
<accession>A0A7Z0BJS4</accession>
<evidence type="ECO:0000313" key="3">
    <source>
        <dbReference type="Proteomes" id="UP000584931"/>
    </source>
</evidence>
<reference evidence="2 3" key="1">
    <citation type="submission" date="2020-07" db="EMBL/GenBank/DDBJ databases">
        <title>Sequencing the genomes of 1000 actinobacteria strains.</title>
        <authorList>
            <person name="Klenk H.-P."/>
        </authorList>
    </citation>
    <scope>NUCLEOTIDE SEQUENCE [LARGE SCALE GENOMIC DNA]</scope>
    <source>
        <strain evidence="2 3">DSM 45278</strain>
    </source>
</reference>
<evidence type="ECO:0008006" key="4">
    <source>
        <dbReference type="Google" id="ProtNLM"/>
    </source>
</evidence>
<sequence>MTGPRPPATDSRARVLAGFHGQSHDKDVSPVETLFFGPDLSNGLARPVPGQARPSLPALGPLRDTDASGPPLGGPWSRAQRLLAACVEAVRVRRISAADRYPVHRAYPSPRGLFGADLFVVSGGPVPRCLRVDPQSHALQPLDGLPAPREPEDLADARLVVAVDHRRYPPEYGRLRPSLALLEGGHLLATLGLALERAGLRPRTHFGPTDTPVPSGFSPCGAITLEPDGTSDADGAGEAPEAGSAPEAGGTTEAGGTPETEGTTEAGGTPKVSGAPETEGATEPDGFPEADGTPTDTAPTVSAEALSRVAAASAPTGTALRRWLDDRTSGVSTANLVTSSHVGPGGGAGVSTALAAALGAAGEALPVPGALRLYRKVLVADRVDDRAACELVPDGTELPSRPVARTGETNFSSSLGYTLAVDFRPWARAHGDHAQTVLHTLLGWTAQWGCLGAAATGLCARPMRNYQEADWAAVLGLGPDQTPAYQLWVRAERGSYMDLPVDASP</sequence>
<evidence type="ECO:0000313" key="2">
    <source>
        <dbReference type="EMBL" id="NYH52410.1"/>
    </source>
</evidence>
<feature type="region of interest" description="Disordered" evidence="1">
    <location>
        <begin position="44"/>
        <end position="73"/>
    </location>
</feature>
<comment type="caution">
    <text evidence="2">The sequence shown here is derived from an EMBL/GenBank/DDBJ whole genome shotgun (WGS) entry which is preliminary data.</text>
</comment>
<name>A0A7Z0BJS4_9ACTN</name>
<dbReference type="Gene3D" id="3.40.109.10">
    <property type="entry name" value="NADH Oxidase"/>
    <property type="match status" value="1"/>
</dbReference>
<organism evidence="2 3">
    <name type="scientific">Nocardiopsis sinuspersici</name>
    <dbReference type="NCBI Taxonomy" id="501010"/>
    <lineage>
        <taxon>Bacteria</taxon>
        <taxon>Bacillati</taxon>
        <taxon>Actinomycetota</taxon>
        <taxon>Actinomycetes</taxon>
        <taxon>Streptosporangiales</taxon>
        <taxon>Nocardiopsidaceae</taxon>
        <taxon>Nocardiopsis</taxon>
    </lineage>
</organism>